<gene>
    <name evidence="2" type="ORF">SOP97_16660</name>
</gene>
<evidence type="ECO:0008006" key="4">
    <source>
        <dbReference type="Google" id="ProtNLM"/>
    </source>
</evidence>
<reference evidence="2 3" key="1">
    <citation type="submission" date="2023-12" db="EMBL/GenBank/DDBJ databases">
        <title>Pseudomonas sp. T5W1.</title>
        <authorList>
            <person name="Maltman C."/>
        </authorList>
    </citation>
    <scope>NUCLEOTIDE SEQUENCE [LARGE SCALE GENOMIC DNA]</scope>
    <source>
        <strain evidence="2 3">T5W1</strain>
    </source>
</reference>
<name>A0ABU5PD17_9PSED</name>
<dbReference type="EMBL" id="JAYEET010000050">
    <property type="protein sequence ID" value="MEA1607433.1"/>
    <property type="molecule type" value="Genomic_DNA"/>
</dbReference>
<evidence type="ECO:0000313" key="3">
    <source>
        <dbReference type="Proteomes" id="UP001292571"/>
    </source>
</evidence>
<keyword evidence="1" id="KW-0812">Transmembrane</keyword>
<protein>
    <recommendedName>
        <fullName evidence="4">DUF202 domain-containing protein</fullName>
    </recommendedName>
</protein>
<evidence type="ECO:0000256" key="1">
    <source>
        <dbReference type="SAM" id="Phobius"/>
    </source>
</evidence>
<accession>A0ABU5PD17</accession>
<keyword evidence="1" id="KW-1133">Transmembrane helix</keyword>
<organism evidence="2 3">
    <name type="scientific">Pseudomonas spirodelae</name>
    <dbReference type="NCBI Taxonomy" id="3101751"/>
    <lineage>
        <taxon>Bacteria</taxon>
        <taxon>Pseudomonadati</taxon>
        <taxon>Pseudomonadota</taxon>
        <taxon>Gammaproteobacteria</taxon>
        <taxon>Pseudomonadales</taxon>
        <taxon>Pseudomonadaceae</taxon>
        <taxon>Pseudomonas</taxon>
    </lineage>
</organism>
<dbReference type="RefSeq" id="WP_322950202.1">
    <property type="nucleotide sequence ID" value="NZ_JAYEET010000050.1"/>
</dbReference>
<keyword evidence="3" id="KW-1185">Reference proteome</keyword>
<feature type="transmembrane region" description="Helical" evidence="1">
    <location>
        <begin position="36"/>
        <end position="55"/>
    </location>
</feature>
<comment type="caution">
    <text evidence="2">The sequence shown here is derived from an EMBL/GenBank/DDBJ whole genome shotgun (WGS) entry which is preliminary data.</text>
</comment>
<keyword evidence="1" id="KW-0472">Membrane</keyword>
<dbReference type="Proteomes" id="UP001292571">
    <property type="component" value="Unassembled WGS sequence"/>
</dbReference>
<sequence>MPGLIRLIKCWRAALALLLLVSMLWLASDQHSQSPLSVLGLFGFGLFISLGFVLFGQQRFEPSTTNPSADDQHLA</sequence>
<proteinExistence type="predicted"/>
<evidence type="ECO:0000313" key="2">
    <source>
        <dbReference type="EMBL" id="MEA1607433.1"/>
    </source>
</evidence>